<reference evidence="4" key="2">
    <citation type="submission" date="2018-01" db="EMBL/GenBank/DDBJ databases">
        <title>FDA dAtabase for Regulatory Grade micrObial Sequences (FDA-ARGOS): Supporting development and validation of Infectious Disease Dx tests.</title>
        <authorList>
            <person name="Hoffmann M."/>
            <person name="Allard M."/>
            <person name="Evans P."/>
            <person name="Brown E."/>
            <person name="Tallon L."/>
            <person name="Sadzewicz L."/>
            <person name="Sengamalay N."/>
            <person name="Ott S."/>
            <person name="Godinez A."/>
            <person name="Nagaraj S."/>
            <person name="Vyas G."/>
            <person name="Aluvathingal J."/>
            <person name="Nadendla S."/>
            <person name="Geyer C."/>
            <person name="Sichtig H."/>
        </authorList>
    </citation>
    <scope>NUCLEOTIDE SEQUENCE</scope>
    <source>
        <strain evidence="4">ATCC 33809</strain>
    </source>
</reference>
<accession>A0AAX2LV64</accession>
<dbReference type="GO" id="GO:0016747">
    <property type="term" value="F:acyltransferase activity, transferring groups other than amino-acyl groups"/>
    <property type="evidence" value="ECO:0007669"/>
    <property type="project" value="InterPro"/>
</dbReference>
<keyword evidence="1" id="KW-0808">Transferase</keyword>
<name>A0AAX2LV64_VIBFL</name>
<dbReference type="InterPro" id="IPR000182">
    <property type="entry name" value="GNAT_dom"/>
</dbReference>
<evidence type="ECO:0000313" key="5">
    <source>
        <dbReference type="EMBL" id="SUQ26759.1"/>
    </source>
</evidence>
<organism evidence="5 7">
    <name type="scientific">Vibrio fluvialis</name>
    <dbReference type="NCBI Taxonomy" id="676"/>
    <lineage>
        <taxon>Bacteria</taxon>
        <taxon>Pseudomonadati</taxon>
        <taxon>Pseudomonadota</taxon>
        <taxon>Gammaproteobacteria</taxon>
        <taxon>Vibrionales</taxon>
        <taxon>Vibrionaceae</taxon>
        <taxon>Vibrio</taxon>
    </lineage>
</organism>
<dbReference type="Gene3D" id="3.40.630.30">
    <property type="match status" value="1"/>
</dbReference>
<keyword evidence="6" id="KW-1185">Reference proteome</keyword>
<dbReference type="CDD" id="cd04301">
    <property type="entry name" value="NAT_SF"/>
    <property type="match status" value="1"/>
</dbReference>
<dbReference type="Proteomes" id="UP000057088">
    <property type="component" value="Chromosome 1"/>
</dbReference>
<dbReference type="RefSeq" id="WP_020328772.1">
    <property type="nucleotide sequence ID" value="NZ_CABLBX010000013.1"/>
</dbReference>
<proteinExistence type="predicted"/>
<reference evidence="6" key="1">
    <citation type="submission" date="2015-12" db="EMBL/GenBank/DDBJ databases">
        <title>FDA dAtabase for Regulatory Grade micrObial Sequences (FDA-ARGOS): Supporting development and validation of Infectious Disease Dx tests.</title>
        <authorList>
            <person name="Hoffmann M."/>
            <person name="Allard M."/>
            <person name="Evans P."/>
            <person name="Brown E."/>
            <person name="Tallon L.J."/>
            <person name="Sadzewicz L."/>
            <person name="Sengamalay N."/>
            <person name="Ott S."/>
            <person name="Godinez A."/>
            <person name="Nagaraj S."/>
            <person name="Vyas G."/>
            <person name="Aluvathingal J."/>
            <person name="Nadendla S."/>
            <person name="Geyer C."/>
            <person name="Sichtig H."/>
        </authorList>
    </citation>
    <scope>NUCLEOTIDE SEQUENCE [LARGE SCALE GENOMIC DNA]</scope>
    <source>
        <strain evidence="6">ATCC 33809</strain>
    </source>
</reference>
<dbReference type="EMBL" id="CP014034">
    <property type="protein sequence ID" value="AMF91963.1"/>
    <property type="molecule type" value="Genomic_DNA"/>
</dbReference>
<dbReference type="InterPro" id="IPR016181">
    <property type="entry name" value="Acyl_CoA_acyltransferase"/>
</dbReference>
<evidence type="ECO:0000313" key="7">
    <source>
        <dbReference type="Proteomes" id="UP000254626"/>
    </source>
</evidence>
<evidence type="ECO:0000256" key="2">
    <source>
        <dbReference type="ARBA" id="ARBA00023315"/>
    </source>
</evidence>
<protein>
    <submittedName>
        <fullName evidence="5">Acetyltransferase GNAT family</fullName>
    </submittedName>
    <submittedName>
        <fullName evidence="4">N-acetyltransferase</fullName>
    </submittedName>
</protein>
<dbReference type="PANTHER" id="PTHR43877">
    <property type="entry name" value="AMINOALKYLPHOSPHONATE N-ACETYLTRANSFERASE-RELATED-RELATED"/>
    <property type="match status" value="1"/>
</dbReference>
<gene>
    <name evidence="4" type="ORF">AL536_00275</name>
    <name evidence="5" type="ORF">NCTC11327_03622</name>
</gene>
<dbReference type="AlphaFoldDB" id="A0AAX2LV64"/>
<dbReference type="GeneID" id="29383723"/>
<dbReference type="Pfam" id="PF00583">
    <property type="entry name" value="Acetyltransf_1"/>
    <property type="match status" value="1"/>
</dbReference>
<dbReference type="PROSITE" id="PS51186">
    <property type="entry name" value="GNAT"/>
    <property type="match status" value="1"/>
</dbReference>
<dbReference type="Proteomes" id="UP000254626">
    <property type="component" value="Unassembled WGS sequence"/>
</dbReference>
<evidence type="ECO:0000259" key="3">
    <source>
        <dbReference type="PROSITE" id="PS51186"/>
    </source>
</evidence>
<reference evidence="5 7" key="3">
    <citation type="submission" date="2018-06" db="EMBL/GenBank/DDBJ databases">
        <authorList>
            <consortium name="Pathogen Informatics"/>
            <person name="Doyle S."/>
        </authorList>
    </citation>
    <scope>NUCLEOTIDE SEQUENCE [LARGE SCALE GENOMIC DNA]</scope>
    <source>
        <strain evidence="5 7">NCTC11327</strain>
    </source>
</reference>
<dbReference type="EMBL" id="UHIP01000002">
    <property type="protein sequence ID" value="SUQ26759.1"/>
    <property type="molecule type" value="Genomic_DNA"/>
</dbReference>
<feature type="domain" description="N-acetyltransferase" evidence="3">
    <location>
        <begin position="3"/>
        <end position="146"/>
    </location>
</feature>
<evidence type="ECO:0000313" key="4">
    <source>
        <dbReference type="EMBL" id="AMF91963.1"/>
    </source>
</evidence>
<dbReference type="SUPFAM" id="SSF55729">
    <property type="entry name" value="Acyl-CoA N-acyltransferases (Nat)"/>
    <property type="match status" value="1"/>
</dbReference>
<dbReference type="PANTHER" id="PTHR43877:SF2">
    <property type="entry name" value="AMINOALKYLPHOSPHONATE N-ACETYLTRANSFERASE-RELATED"/>
    <property type="match status" value="1"/>
</dbReference>
<dbReference type="InterPro" id="IPR050832">
    <property type="entry name" value="Bact_Acetyltransf"/>
</dbReference>
<dbReference type="KEGG" id="vfl:AL536_00275"/>
<sequence>MTPSILIAQPSHLEGIHSLTAEWGHSASLEQTKFWLNAITDSDHHTMFVAKHEGEVRGWIVVEKRIFLDAGHKGEITALVVSQKARRMGIGKLLLAAAEQWTKELGLSHLVVRSNIARMESHAFYTMTGFEFKKTAHNYEKGLIWQ</sequence>
<evidence type="ECO:0000256" key="1">
    <source>
        <dbReference type="ARBA" id="ARBA00022679"/>
    </source>
</evidence>
<keyword evidence="2" id="KW-0012">Acyltransferase</keyword>
<evidence type="ECO:0000313" key="6">
    <source>
        <dbReference type="Proteomes" id="UP000057088"/>
    </source>
</evidence>